<evidence type="ECO:0000313" key="2">
    <source>
        <dbReference type="EMBL" id="KAJ1170814.1"/>
    </source>
</evidence>
<keyword evidence="3" id="KW-1185">Reference proteome</keyword>
<protein>
    <submittedName>
        <fullName evidence="2">Uncharacterized protein</fullName>
    </submittedName>
</protein>
<evidence type="ECO:0000256" key="1">
    <source>
        <dbReference type="SAM" id="MobiDB-lite"/>
    </source>
</evidence>
<proteinExistence type="predicted"/>
<feature type="compositionally biased region" description="Polar residues" evidence="1">
    <location>
        <begin position="73"/>
        <end position="90"/>
    </location>
</feature>
<sequence length="99" mass="10301">MPHPPGIPFCTFPRQPLPAAPHPAQTAPLFPTPPSACPPLLTWEDNLPARGGEHTMTATATPAEALRTGRKGPSTSGHTKSINRPAQAASTPDGPSRLP</sequence>
<feature type="region of interest" description="Disordered" evidence="1">
    <location>
        <begin position="1"/>
        <end position="99"/>
    </location>
</feature>
<comment type="caution">
    <text evidence="2">The sequence shown here is derived from an EMBL/GenBank/DDBJ whole genome shotgun (WGS) entry which is preliminary data.</text>
</comment>
<gene>
    <name evidence="2" type="ORF">NDU88_002685</name>
</gene>
<reference evidence="2" key="1">
    <citation type="journal article" date="2022" name="bioRxiv">
        <title>Sequencing and chromosome-scale assembly of the giantPleurodeles waltlgenome.</title>
        <authorList>
            <person name="Brown T."/>
            <person name="Elewa A."/>
            <person name="Iarovenko S."/>
            <person name="Subramanian E."/>
            <person name="Araus A.J."/>
            <person name="Petzold A."/>
            <person name="Susuki M."/>
            <person name="Suzuki K.-i.T."/>
            <person name="Hayashi T."/>
            <person name="Toyoda A."/>
            <person name="Oliveira C."/>
            <person name="Osipova E."/>
            <person name="Leigh N.D."/>
            <person name="Simon A."/>
            <person name="Yun M.H."/>
        </authorList>
    </citation>
    <scope>NUCLEOTIDE SEQUENCE</scope>
    <source>
        <strain evidence="2">20211129_DDA</strain>
        <tissue evidence="2">Liver</tissue>
    </source>
</reference>
<dbReference type="AlphaFoldDB" id="A0AAV7T437"/>
<dbReference type="Proteomes" id="UP001066276">
    <property type="component" value="Chromosome 4_1"/>
</dbReference>
<evidence type="ECO:0000313" key="3">
    <source>
        <dbReference type="Proteomes" id="UP001066276"/>
    </source>
</evidence>
<dbReference type="EMBL" id="JANPWB010000007">
    <property type="protein sequence ID" value="KAJ1170814.1"/>
    <property type="molecule type" value="Genomic_DNA"/>
</dbReference>
<accession>A0AAV7T437</accession>
<organism evidence="2 3">
    <name type="scientific">Pleurodeles waltl</name>
    <name type="common">Iberian ribbed newt</name>
    <dbReference type="NCBI Taxonomy" id="8319"/>
    <lineage>
        <taxon>Eukaryota</taxon>
        <taxon>Metazoa</taxon>
        <taxon>Chordata</taxon>
        <taxon>Craniata</taxon>
        <taxon>Vertebrata</taxon>
        <taxon>Euteleostomi</taxon>
        <taxon>Amphibia</taxon>
        <taxon>Batrachia</taxon>
        <taxon>Caudata</taxon>
        <taxon>Salamandroidea</taxon>
        <taxon>Salamandridae</taxon>
        <taxon>Pleurodelinae</taxon>
        <taxon>Pleurodeles</taxon>
    </lineage>
</organism>
<name>A0AAV7T437_PLEWA</name>